<accession>A0A8W7PNC3</accession>
<feature type="chain" id="PRO_5036462427" evidence="1">
    <location>
        <begin position="22"/>
        <end position="123"/>
    </location>
</feature>
<evidence type="ECO:0000256" key="1">
    <source>
        <dbReference type="SAM" id="SignalP"/>
    </source>
</evidence>
<dbReference type="EnsemblMetazoa" id="ACOM034870-RA">
    <property type="protein sequence ID" value="ACOM034870-PA.1"/>
    <property type="gene ID" value="ACOM034870"/>
</dbReference>
<proteinExistence type="predicted"/>
<dbReference type="AlphaFoldDB" id="A0A8W7PNC3"/>
<organism evidence="2">
    <name type="scientific">Anopheles coluzzii</name>
    <name type="common">African malaria mosquito</name>
    <dbReference type="NCBI Taxonomy" id="1518534"/>
    <lineage>
        <taxon>Eukaryota</taxon>
        <taxon>Metazoa</taxon>
        <taxon>Ecdysozoa</taxon>
        <taxon>Arthropoda</taxon>
        <taxon>Hexapoda</taxon>
        <taxon>Insecta</taxon>
        <taxon>Pterygota</taxon>
        <taxon>Neoptera</taxon>
        <taxon>Endopterygota</taxon>
        <taxon>Diptera</taxon>
        <taxon>Nematocera</taxon>
        <taxon>Culicoidea</taxon>
        <taxon>Culicidae</taxon>
        <taxon>Anophelinae</taxon>
        <taxon>Anopheles</taxon>
    </lineage>
</organism>
<feature type="signal peptide" evidence="1">
    <location>
        <begin position="1"/>
        <end position="21"/>
    </location>
</feature>
<keyword evidence="1" id="KW-0732">Signal</keyword>
<reference evidence="2" key="1">
    <citation type="submission" date="2022-08" db="UniProtKB">
        <authorList>
            <consortium name="EnsemblMetazoa"/>
        </authorList>
    </citation>
    <scope>IDENTIFICATION</scope>
</reference>
<dbReference type="VEuPathDB" id="VectorBase:ACON2_041510"/>
<sequence length="123" mass="13289">MTKFVCVALVLACIAVTTVHGQFSTNVQCTSFNDCICKLPKIIGAVAGRTATANIRNPANGEAYVLDLSRPSQAVTDYCNKLKQGLKPAVPFKAINASKVARKRCAFTFPFFGGTKNNLRNIF</sequence>
<name>A0A8W7PNC3_ANOCL</name>
<evidence type="ECO:0000313" key="2">
    <source>
        <dbReference type="EnsemblMetazoa" id="ACOM034870-PA.1"/>
    </source>
</evidence>
<protein>
    <submittedName>
        <fullName evidence="2">Uncharacterized protein</fullName>
    </submittedName>
</protein>
<dbReference type="Proteomes" id="UP000075882">
    <property type="component" value="Unassembled WGS sequence"/>
</dbReference>